<feature type="binding site" evidence="5">
    <location>
        <position position="403"/>
    </location>
    <ligand>
        <name>(2E)-4-hydroxy-3-methylbut-2-enyl diphosphate</name>
        <dbReference type="ChEBI" id="CHEBI:128753"/>
    </ligand>
</feature>
<feature type="binding site" evidence="5">
    <location>
        <position position="193"/>
    </location>
    <ligand>
        <name>[4Fe-4S] cluster</name>
        <dbReference type="ChEBI" id="CHEBI:49883"/>
    </ligand>
</feature>
<feature type="binding site" evidence="5">
    <location>
        <position position="305"/>
    </location>
    <ligand>
        <name>dimethylallyl diphosphate</name>
        <dbReference type="ChEBI" id="CHEBI:57623"/>
    </ligand>
</feature>
<dbReference type="SUPFAM" id="SSF53167">
    <property type="entry name" value="Purine and uridine phosphorylases"/>
    <property type="match status" value="1"/>
</dbReference>
<keyword evidence="3 5" id="KW-0408">Iron</keyword>
<accession>A0A563E661</accession>
<keyword evidence="5" id="KW-0414">Isoprene biosynthesis</keyword>
<dbReference type="RefSeq" id="WP_146315748.1">
    <property type="nucleotide sequence ID" value="NZ_VCQV01000005.1"/>
</dbReference>
<dbReference type="Gene3D" id="3.40.50.1580">
    <property type="entry name" value="Nucleoside phosphorylase domain"/>
    <property type="match status" value="1"/>
</dbReference>
<feature type="binding site" evidence="5">
    <location>
        <position position="447"/>
    </location>
    <ligand>
        <name>dimethylallyl diphosphate</name>
        <dbReference type="ChEBI" id="CHEBI:57623"/>
    </ligand>
</feature>
<feature type="binding site" evidence="5">
    <location>
        <position position="222"/>
    </location>
    <ligand>
        <name>isopentenyl diphosphate</name>
        <dbReference type="ChEBI" id="CHEBI:128769"/>
    </ligand>
</feature>
<dbReference type="EC" id="1.17.7.4" evidence="5"/>
<dbReference type="PANTHER" id="PTHR30426">
    <property type="entry name" value="4-HYDROXY-3-METHYLBUT-2-ENYL DIPHOSPHATE REDUCTASE"/>
    <property type="match status" value="1"/>
</dbReference>
<feature type="binding site" evidence="5">
    <location>
        <position position="403"/>
    </location>
    <ligand>
        <name>dimethylallyl diphosphate</name>
        <dbReference type="ChEBI" id="CHEBI:57623"/>
    </ligand>
</feature>
<dbReference type="GO" id="GO:0016114">
    <property type="term" value="P:terpenoid biosynthetic process"/>
    <property type="evidence" value="ECO:0007669"/>
    <property type="project" value="UniProtKB-UniRule"/>
</dbReference>
<keyword evidence="4 5" id="KW-0411">Iron-sulfur</keyword>
<feature type="binding site" evidence="5">
    <location>
        <position position="345"/>
    </location>
    <ligand>
        <name>(2E)-4-hydroxy-3-methylbut-2-enyl diphosphate</name>
        <dbReference type="ChEBI" id="CHEBI:128753"/>
    </ligand>
</feature>
<dbReference type="UniPathway" id="UPA00059">
    <property type="reaction ID" value="UER00105"/>
</dbReference>
<comment type="cofactor">
    <cofactor evidence="5">
        <name>[4Fe-4S] cluster</name>
        <dbReference type="ChEBI" id="CHEBI:49883"/>
    </cofactor>
    <text evidence="5">Binds 1 [4Fe-4S] cluster per subunit.</text>
</comment>
<dbReference type="HAMAP" id="MF_00191">
    <property type="entry name" value="IspH"/>
    <property type="match status" value="1"/>
</dbReference>
<dbReference type="CDD" id="cd13944">
    <property type="entry name" value="lytB_ispH"/>
    <property type="match status" value="1"/>
</dbReference>
<feature type="binding site" evidence="5">
    <location>
        <position position="277"/>
    </location>
    <ligand>
        <name>[4Fe-4S] cluster</name>
        <dbReference type="ChEBI" id="CHEBI:49883"/>
    </ligand>
</feature>
<reference evidence="6 7" key="2">
    <citation type="submission" date="2019-08" db="EMBL/GenBank/DDBJ databases">
        <title>Jejuicoccus antrihumi gen. nov., sp. nov., a new member of the family Dermacoccaceae isolated from a cave.</title>
        <authorList>
            <person name="Schumann P."/>
            <person name="Kim I.S."/>
        </authorList>
    </citation>
    <scope>NUCLEOTIDE SEQUENCE [LARGE SCALE GENOMIC DNA]</scope>
    <source>
        <strain evidence="6 7">C5-26</strain>
    </source>
</reference>
<organism evidence="6 7">
    <name type="scientific">Leekyejoonella antrihumi</name>
    <dbReference type="NCBI Taxonomy" id="1660198"/>
    <lineage>
        <taxon>Bacteria</taxon>
        <taxon>Bacillati</taxon>
        <taxon>Actinomycetota</taxon>
        <taxon>Actinomycetes</taxon>
        <taxon>Micrococcales</taxon>
        <taxon>Dermacoccaceae</taxon>
        <taxon>Leekyejoonella</taxon>
    </lineage>
</organism>
<comment type="similarity">
    <text evidence="5">Belongs to the IspH family.</text>
</comment>
<feature type="binding site" evidence="5">
    <location>
        <position position="404"/>
    </location>
    <ligand>
        <name>isopentenyl diphosphate</name>
        <dbReference type="ChEBI" id="CHEBI:128769"/>
    </ligand>
</feature>
<dbReference type="GO" id="GO:0009116">
    <property type="term" value="P:nucleoside metabolic process"/>
    <property type="evidence" value="ECO:0007669"/>
    <property type="project" value="InterPro"/>
</dbReference>
<evidence type="ECO:0000256" key="1">
    <source>
        <dbReference type="ARBA" id="ARBA00022485"/>
    </source>
</evidence>
<gene>
    <name evidence="5 6" type="primary">ispH</name>
    <name evidence="6" type="ORF">FGL98_05620</name>
</gene>
<comment type="pathway">
    <text evidence="5">Isoprenoid biosynthesis; isopentenyl diphosphate biosynthesis via DXP pathway; isopentenyl diphosphate from 1-deoxy-D-xylulose 5-phosphate: step 6/6.</text>
</comment>
<feature type="binding site" evidence="5">
    <location>
        <position position="375"/>
    </location>
    <ligand>
        <name>[4Fe-4S] cluster</name>
        <dbReference type="ChEBI" id="CHEBI:49883"/>
    </ligand>
</feature>
<comment type="pathway">
    <text evidence="5">Isoprenoid biosynthesis; dimethylallyl diphosphate biosynthesis; dimethylallyl diphosphate from (2E)-4-hydroxy-3-methylbutenyl diphosphate: step 1/1.</text>
</comment>
<evidence type="ECO:0000313" key="7">
    <source>
        <dbReference type="Proteomes" id="UP000320244"/>
    </source>
</evidence>
<keyword evidence="1 5" id="KW-0004">4Fe-4S</keyword>
<comment type="function">
    <text evidence="5">Catalyzes the conversion of 1-hydroxy-2-methyl-2-(E)-butenyl 4-diphosphate (HMBPP) into a mixture of isopentenyl diphosphate (IPP) and dimethylallyl diphosphate (DMAPP). Acts in the terminal step of the DOXP/MEP pathway for isoprenoid precursor biosynthesis.</text>
</comment>
<feature type="binding site" evidence="5">
    <location>
        <position position="405"/>
    </location>
    <ligand>
        <name>(2E)-4-hydroxy-3-methylbut-2-enyl diphosphate</name>
        <dbReference type="ChEBI" id="CHEBI:128753"/>
    </ligand>
</feature>
<dbReference type="PANTHER" id="PTHR30426:SF0">
    <property type="entry name" value="4-HYDROXY-3-METHYLBUT-2-ENYL DIPHOSPHATE REDUCTASE"/>
    <property type="match status" value="1"/>
</dbReference>
<dbReference type="EMBL" id="VCQV01000005">
    <property type="protein sequence ID" value="TWP37681.1"/>
    <property type="molecule type" value="Genomic_DNA"/>
</dbReference>
<dbReference type="Pfam" id="PF02401">
    <property type="entry name" value="LYTB"/>
    <property type="match status" value="1"/>
</dbReference>
<keyword evidence="2 5" id="KW-0479">Metal-binding</keyword>
<feature type="binding site" evidence="5">
    <location>
        <position position="255"/>
    </location>
    <ligand>
        <name>(2E)-4-hydroxy-3-methylbut-2-enyl diphosphate</name>
        <dbReference type="ChEBI" id="CHEBI:128753"/>
    </ligand>
</feature>
<feature type="binding site" evidence="5">
    <location>
        <position position="405"/>
    </location>
    <ligand>
        <name>isopentenyl diphosphate</name>
        <dbReference type="ChEBI" id="CHEBI:128769"/>
    </ligand>
</feature>
<dbReference type="GO" id="GO:0019288">
    <property type="term" value="P:isopentenyl diphosphate biosynthetic process, methylerythritol 4-phosphate pathway"/>
    <property type="evidence" value="ECO:0007669"/>
    <property type="project" value="UniProtKB-UniRule"/>
</dbReference>
<evidence type="ECO:0000313" key="6">
    <source>
        <dbReference type="EMBL" id="TWP37681.1"/>
    </source>
</evidence>
<keyword evidence="7" id="KW-1185">Reference proteome</keyword>
<feature type="binding site" evidence="5">
    <location>
        <position position="222"/>
    </location>
    <ligand>
        <name>(2E)-4-hydroxy-3-methylbut-2-enyl diphosphate</name>
        <dbReference type="ChEBI" id="CHEBI:128753"/>
    </ligand>
</feature>
<dbReference type="Proteomes" id="UP000320244">
    <property type="component" value="Unassembled WGS sequence"/>
</dbReference>
<feature type="binding site" evidence="5">
    <location>
        <position position="255"/>
    </location>
    <ligand>
        <name>isopentenyl diphosphate</name>
        <dbReference type="ChEBI" id="CHEBI:128769"/>
    </ligand>
</feature>
<feature type="active site" description="Proton donor" evidence="5">
    <location>
        <position position="307"/>
    </location>
</feature>
<dbReference type="GO" id="GO:0050992">
    <property type="term" value="P:dimethylallyl diphosphate biosynthetic process"/>
    <property type="evidence" value="ECO:0007669"/>
    <property type="project" value="UniProtKB-UniRule"/>
</dbReference>
<dbReference type="Gene3D" id="3.40.50.11270">
    <property type="match status" value="1"/>
</dbReference>
<feature type="binding site" evidence="5">
    <location>
        <position position="255"/>
    </location>
    <ligand>
        <name>dimethylallyl diphosphate</name>
        <dbReference type="ChEBI" id="CHEBI:57623"/>
    </ligand>
</feature>
<evidence type="ECO:0000256" key="3">
    <source>
        <dbReference type="ARBA" id="ARBA00023004"/>
    </source>
</evidence>
<feature type="binding site" evidence="5">
    <location>
        <position position="404"/>
    </location>
    <ligand>
        <name>(2E)-4-hydroxy-3-methylbut-2-enyl diphosphate</name>
        <dbReference type="ChEBI" id="CHEBI:128753"/>
    </ligand>
</feature>
<dbReference type="Gene3D" id="3.40.1010.20">
    <property type="entry name" value="4-hydroxy-3-methylbut-2-enyl diphosphate reductase, catalytic domain"/>
    <property type="match status" value="2"/>
</dbReference>
<dbReference type="GO" id="GO:0046872">
    <property type="term" value="F:metal ion binding"/>
    <property type="evidence" value="ECO:0007669"/>
    <property type="project" value="UniProtKB-KW"/>
</dbReference>
<dbReference type="UniPathway" id="UPA00056">
    <property type="reaction ID" value="UER00097"/>
</dbReference>
<dbReference type="GO" id="GO:0051539">
    <property type="term" value="F:4 iron, 4 sulfur cluster binding"/>
    <property type="evidence" value="ECO:0007669"/>
    <property type="project" value="UniProtKB-UniRule"/>
</dbReference>
<feature type="binding site" evidence="5">
    <location>
        <position position="305"/>
    </location>
    <ligand>
        <name>isopentenyl diphosphate</name>
        <dbReference type="ChEBI" id="CHEBI:128769"/>
    </ligand>
</feature>
<feature type="binding site" evidence="5">
    <location>
        <position position="447"/>
    </location>
    <ligand>
        <name>(2E)-4-hydroxy-3-methylbut-2-enyl diphosphate</name>
        <dbReference type="ChEBI" id="CHEBI:128753"/>
    </ligand>
</feature>
<feature type="binding site" evidence="5">
    <location>
        <position position="222"/>
    </location>
    <ligand>
        <name>dimethylallyl diphosphate</name>
        <dbReference type="ChEBI" id="CHEBI:57623"/>
    </ligand>
</feature>
<dbReference type="NCBIfam" id="TIGR00216">
    <property type="entry name" value="ispH_lytB"/>
    <property type="match status" value="1"/>
</dbReference>
<dbReference type="InterPro" id="IPR003451">
    <property type="entry name" value="LytB/IspH"/>
</dbReference>
<dbReference type="OrthoDB" id="9804068at2"/>
<comment type="catalytic activity">
    <reaction evidence="5">
        <text>isopentenyl diphosphate + 2 oxidized [2Fe-2S]-[ferredoxin] + H2O = (2E)-4-hydroxy-3-methylbut-2-enyl diphosphate + 2 reduced [2Fe-2S]-[ferredoxin] + 2 H(+)</text>
        <dbReference type="Rhea" id="RHEA:24488"/>
        <dbReference type="Rhea" id="RHEA-COMP:10000"/>
        <dbReference type="Rhea" id="RHEA-COMP:10001"/>
        <dbReference type="ChEBI" id="CHEBI:15377"/>
        <dbReference type="ChEBI" id="CHEBI:15378"/>
        <dbReference type="ChEBI" id="CHEBI:33737"/>
        <dbReference type="ChEBI" id="CHEBI:33738"/>
        <dbReference type="ChEBI" id="CHEBI:128753"/>
        <dbReference type="ChEBI" id="CHEBI:128769"/>
        <dbReference type="EC" id="1.17.7.4"/>
    </reaction>
</comment>
<proteinExistence type="inferred from homology"/>
<dbReference type="InterPro" id="IPR035994">
    <property type="entry name" value="Nucleoside_phosphorylase_sf"/>
</dbReference>
<dbReference type="AlphaFoldDB" id="A0A563E661"/>
<comment type="catalytic activity">
    <reaction evidence="5">
        <text>dimethylallyl diphosphate + 2 oxidized [2Fe-2S]-[ferredoxin] + H2O = (2E)-4-hydroxy-3-methylbut-2-enyl diphosphate + 2 reduced [2Fe-2S]-[ferredoxin] + 2 H(+)</text>
        <dbReference type="Rhea" id="RHEA:24825"/>
        <dbReference type="Rhea" id="RHEA-COMP:10000"/>
        <dbReference type="Rhea" id="RHEA-COMP:10001"/>
        <dbReference type="ChEBI" id="CHEBI:15377"/>
        <dbReference type="ChEBI" id="CHEBI:15378"/>
        <dbReference type="ChEBI" id="CHEBI:33737"/>
        <dbReference type="ChEBI" id="CHEBI:33738"/>
        <dbReference type="ChEBI" id="CHEBI:57623"/>
        <dbReference type="ChEBI" id="CHEBI:128753"/>
        <dbReference type="EC" id="1.17.7.4"/>
    </reaction>
</comment>
<feature type="binding site" evidence="5">
    <location>
        <position position="403"/>
    </location>
    <ligand>
        <name>isopentenyl diphosphate</name>
        <dbReference type="ChEBI" id="CHEBI:128769"/>
    </ligand>
</feature>
<comment type="caution">
    <text evidence="6">The sequence shown here is derived from an EMBL/GenBank/DDBJ whole genome shotgun (WGS) entry which is preliminary data.</text>
</comment>
<feature type="binding site" evidence="5">
    <location>
        <position position="305"/>
    </location>
    <ligand>
        <name>(2E)-4-hydroxy-3-methylbut-2-enyl diphosphate</name>
        <dbReference type="ChEBI" id="CHEBI:128753"/>
    </ligand>
</feature>
<feature type="binding site" evidence="5">
    <location>
        <position position="404"/>
    </location>
    <ligand>
        <name>dimethylallyl diphosphate</name>
        <dbReference type="ChEBI" id="CHEBI:57623"/>
    </ligand>
</feature>
<reference evidence="6 7" key="1">
    <citation type="submission" date="2019-05" db="EMBL/GenBank/DDBJ databases">
        <authorList>
            <person name="Lee S.D."/>
        </authorList>
    </citation>
    <scope>NUCLEOTIDE SEQUENCE [LARGE SCALE GENOMIC DNA]</scope>
    <source>
        <strain evidence="6 7">C5-26</strain>
    </source>
</reference>
<keyword evidence="5 6" id="KW-0560">Oxidoreductase</keyword>
<feature type="binding site" evidence="5">
    <location>
        <position position="447"/>
    </location>
    <ligand>
        <name>isopentenyl diphosphate</name>
        <dbReference type="ChEBI" id="CHEBI:128769"/>
    </ligand>
</feature>
<name>A0A563E661_9MICO</name>
<feature type="binding site" evidence="5">
    <location>
        <position position="405"/>
    </location>
    <ligand>
        <name>dimethylallyl diphosphate</name>
        <dbReference type="ChEBI" id="CHEBI:57623"/>
    </ligand>
</feature>
<evidence type="ECO:0000256" key="2">
    <source>
        <dbReference type="ARBA" id="ARBA00022723"/>
    </source>
</evidence>
<evidence type="ECO:0000256" key="4">
    <source>
        <dbReference type="ARBA" id="ARBA00023014"/>
    </source>
</evidence>
<dbReference type="GO" id="GO:0051745">
    <property type="term" value="F:4-hydroxy-3-methylbut-2-enyl diphosphate reductase activity"/>
    <property type="evidence" value="ECO:0007669"/>
    <property type="project" value="UniProtKB-UniRule"/>
</dbReference>
<evidence type="ECO:0000256" key="5">
    <source>
        <dbReference type="HAMAP-Rule" id="MF_00191"/>
    </source>
</evidence>
<sequence length="487" mass="51571">MSGAIYTPLRIEQQALAHRLSVPVNLAGRGRSTHVLGGRPTLLAGVAGGLAPGVRPGDVVVADRVRLGDTETLCPAAPMLARALRAAGLTVHVGAIETTPRVVDGSDRLELARSGALAVDTESGYVATQVPDGQLAVVRTIVDTADNPLRRAGTLRRGIRALHTLSATAPTLEQWAEAVLARDVCLASPRSFCAGVERAIEIVERALQMNGAPVYVRRQIVHNTHVVSRLERLGAVFVEELDEVPRGSVAVLAAHGVAPSVRRQASERELQVIDATCPLVAKVHHEVQRYASRGNTIFLIGHAEHEEVVGTRGEAPDHVVVVDNPEEAALVEAPDPEHVSYVMQTTLAVSEAERSAAVLRARYPLLSGPRHEDICYATSNRQQAVAEVAAQCDLVLVVGSGNSSNSRRLVEVAQAAGATAHLVDDVGAVDLAWLARTRRVGVTAGASAPAHLVEELLQSLSALGDLTVAESPVTQEDVRFSLPREVS</sequence>
<protein>
    <recommendedName>
        <fullName evidence="5">4-hydroxy-3-methylbut-2-enyl diphosphate reductase</fullName>
        <shortName evidence="5">HMBPP reductase</shortName>
        <ecNumber evidence="5">1.17.7.4</ecNumber>
    </recommendedName>
</protein>